<dbReference type="AlphaFoldDB" id="A0A6L5XY34"/>
<dbReference type="RefSeq" id="WP_154519093.1">
    <property type="nucleotide sequence ID" value="NZ_VUMT01000009.1"/>
</dbReference>
<proteinExistence type="predicted"/>
<reference evidence="1 2" key="1">
    <citation type="submission" date="2019-08" db="EMBL/GenBank/DDBJ databases">
        <title>In-depth cultivation of the pig gut microbiome towards novel bacterial diversity and tailored functional studies.</title>
        <authorList>
            <person name="Wylensek D."/>
            <person name="Hitch T.C.A."/>
            <person name="Clavel T."/>
        </authorList>
    </citation>
    <scope>NUCLEOTIDE SEQUENCE [LARGE SCALE GENOMIC DNA]</scope>
    <source>
        <strain evidence="1 2">WCA-693-APC-MOT-I</strain>
    </source>
</reference>
<protein>
    <submittedName>
        <fullName evidence="1">Uncharacterized protein</fullName>
    </submittedName>
</protein>
<dbReference type="EMBL" id="VUMT01000009">
    <property type="protein sequence ID" value="MSS63682.1"/>
    <property type="molecule type" value="Genomic_DNA"/>
</dbReference>
<evidence type="ECO:0000313" key="1">
    <source>
        <dbReference type="EMBL" id="MSS63682.1"/>
    </source>
</evidence>
<organism evidence="1 2">
    <name type="scientific">Velocimicrobium porci</name>
    <dbReference type="NCBI Taxonomy" id="2606634"/>
    <lineage>
        <taxon>Bacteria</taxon>
        <taxon>Bacillati</taxon>
        <taxon>Bacillota</taxon>
        <taxon>Clostridia</taxon>
        <taxon>Lachnospirales</taxon>
        <taxon>Lachnospiraceae</taxon>
        <taxon>Velocimicrobium</taxon>
    </lineage>
</organism>
<dbReference type="Proteomes" id="UP000482209">
    <property type="component" value="Unassembled WGS sequence"/>
</dbReference>
<gene>
    <name evidence="1" type="ORF">FYJ58_07300</name>
</gene>
<accession>A0A6L5XY34</accession>
<evidence type="ECO:0000313" key="2">
    <source>
        <dbReference type="Proteomes" id="UP000482209"/>
    </source>
</evidence>
<comment type="caution">
    <text evidence="1">The sequence shown here is derived from an EMBL/GenBank/DDBJ whole genome shotgun (WGS) entry which is preliminary data.</text>
</comment>
<keyword evidence="2" id="KW-1185">Reference proteome</keyword>
<sequence>MKDYSDMCIFELMKVPTDELKELTIEEFAKIIDGKRVNIHPFTNKNILYVHGDIYISAMNADILVKNEDGENRISIFEWDSHIFINLSERIVFGIYSYGNNKSYRIAFEGNSPDLLLTVVGGKLN</sequence>
<name>A0A6L5XY34_9FIRM</name>